<dbReference type="AlphaFoldDB" id="A0A9P4J6A5"/>
<reference evidence="2" key="1">
    <citation type="journal article" date="2020" name="Stud. Mycol.">
        <title>101 Dothideomycetes genomes: a test case for predicting lifestyles and emergence of pathogens.</title>
        <authorList>
            <person name="Haridas S."/>
            <person name="Albert R."/>
            <person name="Binder M."/>
            <person name="Bloem J."/>
            <person name="Labutti K."/>
            <person name="Salamov A."/>
            <person name="Andreopoulos B."/>
            <person name="Baker S."/>
            <person name="Barry K."/>
            <person name="Bills G."/>
            <person name="Bluhm B."/>
            <person name="Cannon C."/>
            <person name="Castanera R."/>
            <person name="Culley D."/>
            <person name="Daum C."/>
            <person name="Ezra D."/>
            <person name="Gonzalez J."/>
            <person name="Henrissat B."/>
            <person name="Kuo A."/>
            <person name="Liang C."/>
            <person name="Lipzen A."/>
            <person name="Lutzoni F."/>
            <person name="Magnuson J."/>
            <person name="Mondo S."/>
            <person name="Nolan M."/>
            <person name="Ohm R."/>
            <person name="Pangilinan J."/>
            <person name="Park H.-J."/>
            <person name="Ramirez L."/>
            <person name="Alfaro M."/>
            <person name="Sun H."/>
            <person name="Tritt A."/>
            <person name="Yoshinaga Y."/>
            <person name="Zwiers L.-H."/>
            <person name="Turgeon B."/>
            <person name="Goodwin S."/>
            <person name="Spatafora J."/>
            <person name="Crous P."/>
            <person name="Grigoriev I."/>
        </authorList>
    </citation>
    <scope>NUCLEOTIDE SEQUENCE</scope>
    <source>
        <strain evidence="2">CBS 260.36</strain>
    </source>
</reference>
<organism evidence="2 3">
    <name type="scientific">Myriangium duriaei CBS 260.36</name>
    <dbReference type="NCBI Taxonomy" id="1168546"/>
    <lineage>
        <taxon>Eukaryota</taxon>
        <taxon>Fungi</taxon>
        <taxon>Dikarya</taxon>
        <taxon>Ascomycota</taxon>
        <taxon>Pezizomycotina</taxon>
        <taxon>Dothideomycetes</taxon>
        <taxon>Dothideomycetidae</taxon>
        <taxon>Myriangiales</taxon>
        <taxon>Myriangiaceae</taxon>
        <taxon>Myriangium</taxon>
    </lineage>
</organism>
<keyword evidence="3" id="KW-1185">Reference proteome</keyword>
<dbReference type="EMBL" id="ML996084">
    <property type="protein sequence ID" value="KAF2153985.1"/>
    <property type="molecule type" value="Genomic_DNA"/>
</dbReference>
<protein>
    <submittedName>
        <fullName evidence="2">Uncharacterized protein</fullName>
    </submittedName>
</protein>
<name>A0A9P4J6A5_9PEZI</name>
<feature type="region of interest" description="Disordered" evidence="1">
    <location>
        <begin position="218"/>
        <end position="244"/>
    </location>
</feature>
<sequence length="674" mass="73890">MVATTTLSVDMSSQGFSEEAVNAVTMSMAAGQLLPEIYESVLLVRDIILNDQLPHFRATQNVKEQLNSPQTIEGGEHALDVLDRVQERLLQQTPTILDQAPVLQNQGILPPASTLERISFPSGAAFNEWQQDGTDPLQGRQRKPLRHLRFESKSQDEAITNIALADLTLMTGDLMTFSKRDASPSDNLDFVPQTYEMSNKRAHEDAESVFDENDYYSSQADSSVCSSPRLSRSKGQPEVSSFVDKPAITGELMAAQREWGQTQLPSGHDRLAGGLGSASDADVWGNSPDISEDSEDYTPPAAHAEYSDDDGEYDPMQLEPESDYDPNDLEDTALTTAKKTPVVTSRLTQIAAPQPSRVSTHTVSKMSTMANTGTARSPAKAAASATGLPASLPSIEPYDPSFSDAMFQQQQSYRNQGLSQSKHQSWNTTARQSAPTSADVVSHNRGKHSNKSGKARQQPAVYDNDSSQIGRTRQDRPKKGDDTATRRERKKQRRQARAERERQPALPEHSSREVHPPPHTLHMPVLANPHGGHQASAGVYEGMMPPPHMPERSMSRAIGHEYMPPPPPGRPATTLQVVPYGSMAPGYHVTYPHTTATMYGQPPSMAQPLSSVSGRTSVVPIDRSYQQPPPARVLAPGETTLVRDQHGNIYFARPVAAPPKPVYPPQPVYRYPPY</sequence>
<feature type="compositionally biased region" description="Polar residues" evidence="1">
    <location>
        <begin position="406"/>
        <end position="436"/>
    </location>
</feature>
<feature type="compositionally biased region" description="Basic residues" evidence="1">
    <location>
        <begin position="444"/>
        <end position="454"/>
    </location>
</feature>
<gene>
    <name evidence="2" type="ORF">K461DRAFT_320176</name>
</gene>
<dbReference type="OrthoDB" id="5333304at2759"/>
<feature type="compositionally biased region" description="Basic and acidic residues" evidence="1">
    <location>
        <begin position="472"/>
        <end position="486"/>
    </location>
</feature>
<comment type="caution">
    <text evidence="2">The sequence shown here is derived from an EMBL/GenBank/DDBJ whole genome shotgun (WGS) entry which is preliminary data.</text>
</comment>
<feature type="compositionally biased region" description="Acidic residues" evidence="1">
    <location>
        <begin position="320"/>
        <end position="329"/>
    </location>
</feature>
<evidence type="ECO:0000313" key="3">
    <source>
        <dbReference type="Proteomes" id="UP000799439"/>
    </source>
</evidence>
<dbReference type="Proteomes" id="UP000799439">
    <property type="component" value="Unassembled WGS sequence"/>
</dbReference>
<proteinExistence type="predicted"/>
<accession>A0A9P4J6A5</accession>
<feature type="compositionally biased region" description="Low complexity" evidence="1">
    <location>
        <begin position="372"/>
        <end position="394"/>
    </location>
</feature>
<evidence type="ECO:0000313" key="2">
    <source>
        <dbReference type="EMBL" id="KAF2153985.1"/>
    </source>
</evidence>
<feature type="compositionally biased region" description="Basic and acidic residues" evidence="1">
    <location>
        <begin position="496"/>
        <end position="516"/>
    </location>
</feature>
<feature type="region of interest" description="Disordered" evidence="1">
    <location>
        <begin position="264"/>
        <end position="329"/>
    </location>
</feature>
<feature type="region of interest" description="Disordered" evidence="1">
    <location>
        <begin position="370"/>
        <end position="537"/>
    </location>
</feature>
<evidence type="ECO:0000256" key="1">
    <source>
        <dbReference type="SAM" id="MobiDB-lite"/>
    </source>
</evidence>